<dbReference type="RefSeq" id="WP_326276757.1">
    <property type="nucleotide sequence ID" value="NZ_JAYKYV010000001.1"/>
</dbReference>
<protein>
    <submittedName>
        <fullName evidence="2">Endonuclease</fullName>
    </submittedName>
</protein>
<sequence length="338" mass="39236">MFWKLFLYFGISIESLEKETGILHKKKNRYTIAFYNLENFFDTKDDPYLLDDDFTPKGFKRWNKSKFWNKANKISRAISRIGLEESNHPPVLVGMAEVENKGVIKSLLRSKQLRDVDYGTIHFDSPDERGIDTALIYHKEHFEVLDAETIPLMVQNTNGDRDLTRDILYVHGKLHQEEIHVFVNHWPSRREGAEETSYKRIKAAETILQKLDAIQGNGSNIIVMGDFNDDPNSKSIQTLMDTGKFINPMKKLLSPVSGSANYKGEWSLFDQILLSHSFLNYEKDTHNFVEAKIFSPRFLKQWKGKYKGNPFRTFAGKKYLGGYSDHFPVYVVMDESKK</sequence>
<keyword evidence="2" id="KW-0255">Endonuclease</keyword>
<proteinExistence type="predicted"/>
<gene>
    <name evidence="2" type="ORF">VOP03_01170</name>
</gene>
<keyword evidence="2" id="KW-0378">Hydrolase</keyword>
<reference evidence="2 3" key="1">
    <citation type="submission" date="2024-01" db="EMBL/GenBank/DDBJ databases">
        <title>The strains designed SYSU M86414 and SYSU M84420 isolated from the marine sediment in San Sha City (Hainan Province, China).</title>
        <authorList>
            <person name="Guo D."/>
        </authorList>
    </citation>
    <scope>NUCLEOTIDE SEQUENCE [LARGE SCALE GENOMIC DNA]</scope>
    <source>
        <strain evidence="2 3">SYSU M84420</strain>
    </source>
</reference>
<dbReference type="EMBL" id="JAYMGW010000001">
    <property type="protein sequence ID" value="MEC4263943.1"/>
    <property type="molecule type" value="Genomic_DNA"/>
</dbReference>
<dbReference type="Gene3D" id="3.60.10.10">
    <property type="entry name" value="Endonuclease/exonuclease/phosphatase"/>
    <property type="match status" value="1"/>
</dbReference>
<dbReference type="Proteomes" id="UP001355298">
    <property type="component" value="Unassembled WGS sequence"/>
</dbReference>
<evidence type="ECO:0000313" key="2">
    <source>
        <dbReference type="EMBL" id="MEC4263943.1"/>
    </source>
</evidence>
<dbReference type="PANTHER" id="PTHR42834">
    <property type="entry name" value="ENDONUCLEASE/EXONUCLEASE/PHOSPHATASE FAMILY PROTEIN (AFU_ORTHOLOGUE AFUA_3G09210)"/>
    <property type="match status" value="1"/>
</dbReference>
<evidence type="ECO:0000259" key="1">
    <source>
        <dbReference type="Pfam" id="PF19580"/>
    </source>
</evidence>
<dbReference type="GO" id="GO:0004519">
    <property type="term" value="F:endonuclease activity"/>
    <property type="evidence" value="ECO:0007669"/>
    <property type="project" value="UniProtKB-KW"/>
</dbReference>
<dbReference type="SUPFAM" id="SSF56219">
    <property type="entry name" value="DNase I-like"/>
    <property type="match status" value="1"/>
</dbReference>
<comment type="caution">
    <text evidence="2">The sequence shown here is derived from an EMBL/GenBank/DDBJ whole genome shotgun (WGS) entry which is preliminary data.</text>
</comment>
<feature type="domain" description="Endonuclease/exonuclease/phosphatase" evidence="1">
    <location>
        <begin position="31"/>
        <end position="334"/>
    </location>
</feature>
<name>A0ABU6ILN5_9FLAO</name>
<evidence type="ECO:0000313" key="3">
    <source>
        <dbReference type="Proteomes" id="UP001355298"/>
    </source>
</evidence>
<keyword evidence="3" id="KW-1185">Reference proteome</keyword>
<organism evidence="2 3">
    <name type="scientific">Flagellimonas halotolerans</name>
    <dbReference type="NCBI Taxonomy" id="3112164"/>
    <lineage>
        <taxon>Bacteria</taxon>
        <taxon>Pseudomonadati</taxon>
        <taxon>Bacteroidota</taxon>
        <taxon>Flavobacteriia</taxon>
        <taxon>Flavobacteriales</taxon>
        <taxon>Flavobacteriaceae</taxon>
        <taxon>Flagellimonas</taxon>
    </lineage>
</organism>
<dbReference type="PANTHER" id="PTHR42834:SF1">
    <property type="entry name" value="ENDONUCLEASE_EXONUCLEASE_PHOSPHATASE FAMILY PROTEIN (AFU_ORTHOLOGUE AFUA_3G09210)"/>
    <property type="match status" value="1"/>
</dbReference>
<dbReference type="Pfam" id="PF19580">
    <property type="entry name" value="Exo_endo_phos_3"/>
    <property type="match status" value="1"/>
</dbReference>
<keyword evidence="2" id="KW-0540">Nuclease</keyword>
<dbReference type="InterPro" id="IPR005135">
    <property type="entry name" value="Endo/exonuclease/phosphatase"/>
</dbReference>
<accession>A0ABU6ILN5</accession>
<dbReference type="InterPro" id="IPR036691">
    <property type="entry name" value="Endo/exonu/phosph_ase_sf"/>
</dbReference>